<sequence length="119" mass="13653">MAPDPDLSGGEQAEPPDEVDDPDVDEVDPTGRYFRLQRLRRGGSHRGVMGQSLQHKHILKLYASWLDKKKRTVNIVTELFTSGNLRESVNMTYPSLYVLLRWSVIDFTICASYILFVPW</sequence>
<dbReference type="AlphaFoldDB" id="A0A811Q803"/>
<comment type="catalytic activity">
    <reaction evidence="4">
        <text>L-threonyl-[protein] + ATP = O-phospho-L-threonyl-[protein] + ADP + H(+)</text>
        <dbReference type="Rhea" id="RHEA:46608"/>
        <dbReference type="Rhea" id="RHEA-COMP:11060"/>
        <dbReference type="Rhea" id="RHEA-COMP:11605"/>
        <dbReference type="ChEBI" id="CHEBI:15378"/>
        <dbReference type="ChEBI" id="CHEBI:30013"/>
        <dbReference type="ChEBI" id="CHEBI:30616"/>
        <dbReference type="ChEBI" id="CHEBI:61977"/>
        <dbReference type="ChEBI" id="CHEBI:456216"/>
        <dbReference type="EC" id="2.7.11.1"/>
    </reaction>
</comment>
<feature type="compositionally biased region" description="Acidic residues" evidence="6">
    <location>
        <begin position="14"/>
        <end position="28"/>
    </location>
</feature>
<evidence type="ECO:0000256" key="5">
    <source>
        <dbReference type="ARBA" id="ARBA00048679"/>
    </source>
</evidence>
<proteinExistence type="predicted"/>
<keyword evidence="3" id="KW-0418">Kinase</keyword>
<keyword evidence="8" id="KW-1185">Reference proteome</keyword>
<comment type="catalytic activity">
    <reaction evidence="5">
        <text>L-seryl-[protein] + ATP = O-phospho-L-seryl-[protein] + ADP + H(+)</text>
        <dbReference type="Rhea" id="RHEA:17989"/>
        <dbReference type="Rhea" id="RHEA-COMP:9863"/>
        <dbReference type="Rhea" id="RHEA-COMP:11604"/>
        <dbReference type="ChEBI" id="CHEBI:15378"/>
        <dbReference type="ChEBI" id="CHEBI:29999"/>
        <dbReference type="ChEBI" id="CHEBI:30616"/>
        <dbReference type="ChEBI" id="CHEBI:83421"/>
        <dbReference type="ChEBI" id="CHEBI:456216"/>
        <dbReference type="EC" id="2.7.11.1"/>
    </reaction>
</comment>
<dbReference type="Proteomes" id="UP000604825">
    <property type="component" value="Unassembled WGS sequence"/>
</dbReference>
<evidence type="ECO:0000313" key="7">
    <source>
        <dbReference type="EMBL" id="CAD6255297.1"/>
    </source>
</evidence>
<dbReference type="EMBL" id="CAJGYO010000009">
    <property type="protein sequence ID" value="CAD6255297.1"/>
    <property type="molecule type" value="Genomic_DNA"/>
</dbReference>
<gene>
    <name evidence="7" type="ORF">NCGR_LOCUS38891</name>
</gene>
<evidence type="ECO:0000313" key="8">
    <source>
        <dbReference type="Proteomes" id="UP000604825"/>
    </source>
</evidence>
<dbReference type="InterPro" id="IPR011009">
    <property type="entry name" value="Kinase-like_dom_sf"/>
</dbReference>
<name>A0A811Q803_9POAL</name>
<dbReference type="OrthoDB" id="4062651at2759"/>
<evidence type="ECO:0000256" key="2">
    <source>
        <dbReference type="ARBA" id="ARBA00022527"/>
    </source>
</evidence>
<protein>
    <recommendedName>
        <fullName evidence="1">non-specific serine/threonine protein kinase</fullName>
        <ecNumber evidence="1">2.7.11.1</ecNumber>
    </recommendedName>
</protein>
<evidence type="ECO:0000256" key="6">
    <source>
        <dbReference type="SAM" id="MobiDB-lite"/>
    </source>
</evidence>
<feature type="region of interest" description="Disordered" evidence="6">
    <location>
        <begin position="1"/>
        <end position="29"/>
    </location>
</feature>
<keyword evidence="2" id="KW-0723">Serine/threonine-protein kinase</keyword>
<evidence type="ECO:0000256" key="3">
    <source>
        <dbReference type="ARBA" id="ARBA00022777"/>
    </source>
</evidence>
<dbReference type="GO" id="GO:0004674">
    <property type="term" value="F:protein serine/threonine kinase activity"/>
    <property type="evidence" value="ECO:0007669"/>
    <property type="project" value="UniProtKB-KW"/>
</dbReference>
<evidence type="ECO:0000256" key="1">
    <source>
        <dbReference type="ARBA" id="ARBA00012513"/>
    </source>
</evidence>
<dbReference type="Gene3D" id="3.30.200.20">
    <property type="entry name" value="Phosphorylase Kinase, domain 1"/>
    <property type="match status" value="1"/>
</dbReference>
<dbReference type="EC" id="2.7.11.1" evidence="1"/>
<reference evidence="7" key="1">
    <citation type="submission" date="2020-10" db="EMBL/GenBank/DDBJ databases">
        <authorList>
            <person name="Han B."/>
            <person name="Lu T."/>
            <person name="Zhao Q."/>
            <person name="Huang X."/>
            <person name="Zhao Y."/>
        </authorList>
    </citation>
    <scope>NUCLEOTIDE SEQUENCE</scope>
</reference>
<dbReference type="InterPro" id="IPR050588">
    <property type="entry name" value="WNK_Ser-Thr_kinase"/>
</dbReference>
<evidence type="ECO:0000256" key="4">
    <source>
        <dbReference type="ARBA" id="ARBA00047899"/>
    </source>
</evidence>
<organism evidence="7 8">
    <name type="scientific">Miscanthus lutarioriparius</name>
    <dbReference type="NCBI Taxonomy" id="422564"/>
    <lineage>
        <taxon>Eukaryota</taxon>
        <taxon>Viridiplantae</taxon>
        <taxon>Streptophyta</taxon>
        <taxon>Embryophyta</taxon>
        <taxon>Tracheophyta</taxon>
        <taxon>Spermatophyta</taxon>
        <taxon>Magnoliopsida</taxon>
        <taxon>Liliopsida</taxon>
        <taxon>Poales</taxon>
        <taxon>Poaceae</taxon>
        <taxon>PACMAD clade</taxon>
        <taxon>Panicoideae</taxon>
        <taxon>Andropogonodae</taxon>
        <taxon>Andropogoneae</taxon>
        <taxon>Saccharinae</taxon>
        <taxon>Miscanthus</taxon>
    </lineage>
</organism>
<comment type="caution">
    <text evidence="7">The sequence shown here is derived from an EMBL/GenBank/DDBJ whole genome shotgun (WGS) entry which is preliminary data.</text>
</comment>
<dbReference type="PANTHER" id="PTHR13902">
    <property type="entry name" value="SERINE/THREONINE-PROTEIN KINASE WNK WITH NO LYSINE -RELATED"/>
    <property type="match status" value="1"/>
</dbReference>
<dbReference type="SUPFAM" id="SSF56112">
    <property type="entry name" value="Protein kinase-like (PK-like)"/>
    <property type="match status" value="1"/>
</dbReference>
<keyword evidence="3" id="KW-0808">Transferase</keyword>
<accession>A0A811Q803</accession>